<dbReference type="CDD" id="cd01949">
    <property type="entry name" value="GGDEF"/>
    <property type="match status" value="1"/>
</dbReference>
<dbReference type="SUPFAM" id="SSF52172">
    <property type="entry name" value="CheY-like"/>
    <property type="match status" value="1"/>
</dbReference>
<dbReference type="PANTHER" id="PTHR33121:SF71">
    <property type="entry name" value="OXYGEN SENSOR PROTEIN DOSP"/>
    <property type="match status" value="1"/>
</dbReference>
<dbReference type="RefSeq" id="WP_263529912.1">
    <property type="nucleotide sequence ID" value="NZ_JAOVZB010000002.1"/>
</dbReference>
<organism evidence="5 6">
    <name type="scientific">Marinomonas sargassi</name>
    <dbReference type="NCBI Taxonomy" id="2984494"/>
    <lineage>
        <taxon>Bacteria</taxon>
        <taxon>Pseudomonadati</taxon>
        <taxon>Pseudomonadota</taxon>
        <taxon>Gammaproteobacteria</taxon>
        <taxon>Oceanospirillales</taxon>
        <taxon>Oceanospirillaceae</taxon>
        <taxon>Marinomonas</taxon>
    </lineage>
</organism>
<dbReference type="SUPFAM" id="SSF55073">
    <property type="entry name" value="Nucleotide cyclase"/>
    <property type="match status" value="1"/>
</dbReference>
<dbReference type="PROSITE" id="PS50883">
    <property type="entry name" value="EAL"/>
    <property type="match status" value="1"/>
</dbReference>
<dbReference type="InterPro" id="IPR043128">
    <property type="entry name" value="Rev_trsase/Diguanyl_cyclase"/>
</dbReference>
<sequence>MAKLRVLIIDDDTVSRLELRRALSHSMAGSNDQYNIDEVNCAQDALVKLESNFYDVLLVDYLLPGANGIDFLFDIKESTTGHNVTIIMISNHSDDDLIVESIDAGAHDFILKSDLSASFLKRSILQARKRYELEQAIHSSYQKVRQLAERDILTGLFNRYYFDEYLSHKLSVDLGSNKRFAIMVIDINNFKRLNDTHGHNVGDKLICAIGRRLSSWFGANEKVFRIGGDEFAFILDYSGSSQSLLVKGNSLVKALSAPFSVDGVVHHCSGSIGVSTFPQHGTSSSELVKCAEIAMYRAKSTSEHIRLYQDGMKEELLLKYSVETELKAANIEKDFSLQYQPIMKNDRVKGVEALVRWTNGTSTQRPDIFIPIAEESGVIIPLGKWIVEKAIQDILDYILWGDDFYLSINVSPRQLQDRSFGYFLIDCLERHQVSPSNLIVEITETAMLEDDETSLETIERLAGAGVQIAFDDFGTGYSSLSHLLKWPIDFIKVDKSLLDEIDLSVGSTTNTVLEGLALMLNKLELKTIAEGIERQEQADFCRKLGMEAHQGYLYSKPLDIEPLHEFLRKNSKIERLNGTLI</sequence>
<gene>
    <name evidence="5" type="ORF">OFY17_06455</name>
</gene>
<dbReference type="PROSITE" id="PS50887">
    <property type="entry name" value="GGDEF"/>
    <property type="match status" value="1"/>
</dbReference>
<accession>A0ABT2YRL4</accession>
<dbReference type="CDD" id="cd01948">
    <property type="entry name" value="EAL"/>
    <property type="match status" value="1"/>
</dbReference>
<protein>
    <submittedName>
        <fullName evidence="5">EAL domain-containing protein</fullName>
    </submittedName>
</protein>
<dbReference type="InterPro" id="IPR001633">
    <property type="entry name" value="EAL_dom"/>
</dbReference>
<dbReference type="SMART" id="SM00267">
    <property type="entry name" value="GGDEF"/>
    <property type="match status" value="1"/>
</dbReference>
<evidence type="ECO:0000313" key="5">
    <source>
        <dbReference type="EMBL" id="MCV2402532.1"/>
    </source>
</evidence>
<evidence type="ECO:0000256" key="1">
    <source>
        <dbReference type="PROSITE-ProRule" id="PRU00169"/>
    </source>
</evidence>
<dbReference type="InterPro" id="IPR035919">
    <property type="entry name" value="EAL_sf"/>
</dbReference>
<dbReference type="InterPro" id="IPR011006">
    <property type="entry name" value="CheY-like_superfamily"/>
</dbReference>
<keyword evidence="6" id="KW-1185">Reference proteome</keyword>
<proteinExistence type="predicted"/>
<feature type="domain" description="GGDEF" evidence="4">
    <location>
        <begin position="178"/>
        <end position="310"/>
    </location>
</feature>
<dbReference type="PANTHER" id="PTHR33121">
    <property type="entry name" value="CYCLIC DI-GMP PHOSPHODIESTERASE PDEF"/>
    <property type="match status" value="1"/>
</dbReference>
<evidence type="ECO:0000259" key="4">
    <source>
        <dbReference type="PROSITE" id="PS50887"/>
    </source>
</evidence>
<dbReference type="InterPro" id="IPR050706">
    <property type="entry name" value="Cyclic-di-GMP_PDE-like"/>
</dbReference>
<keyword evidence="1" id="KW-0597">Phosphoprotein</keyword>
<comment type="caution">
    <text evidence="5">The sequence shown here is derived from an EMBL/GenBank/DDBJ whole genome shotgun (WGS) entry which is preliminary data.</text>
</comment>
<evidence type="ECO:0000259" key="2">
    <source>
        <dbReference type="PROSITE" id="PS50110"/>
    </source>
</evidence>
<dbReference type="Pfam" id="PF00072">
    <property type="entry name" value="Response_reg"/>
    <property type="match status" value="1"/>
</dbReference>
<dbReference type="Pfam" id="PF00563">
    <property type="entry name" value="EAL"/>
    <property type="match status" value="1"/>
</dbReference>
<reference evidence="5 6" key="1">
    <citation type="submission" date="2022-10" db="EMBL/GenBank/DDBJ databases">
        <title>Marinomonas transparenta sp. nov. and Marinomonas sargassi sp. nov., isolated from marine alga (Sargassum natans (L.) Gaillon).</title>
        <authorList>
            <person name="Wang Y."/>
        </authorList>
    </citation>
    <scope>NUCLEOTIDE SEQUENCE [LARGE SCALE GENOMIC DNA]</scope>
    <source>
        <strain evidence="5 6">C2222</strain>
    </source>
</reference>
<dbReference type="InterPro" id="IPR029787">
    <property type="entry name" value="Nucleotide_cyclase"/>
</dbReference>
<dbReference type="Gene3D" id="3.20.20.450">
    <property type="entry name" value="EAL domain"/>
    <property type="match status" value="1"/>
</dbReference>
<dbReference type="Proteomes" id="UP001209713">
    <property type="component" value="Unassembled WGS sequence"/>
</dbReference>
<feature type="domain" description="Response regulatory" evidence="2">
    <location>
        <begin position="5"/>
        <end position="127"/>
    </location>
</feature>
<dbReference type="InterPro" id="IPR000160">
    <property type="entry name" value="GGDEF_dom"/>
</dbReference>
<dbReference type="SMART" id="SM00448">
    <property type="entry name" value="REC"/>
    <property type="match status" value="1"/>
</dbReference>
<feature type="modified residue" description="4-aspartylphosphate" evidence="1">
    <location>
        <position position="60"/>
    </location>
</feature>
<dbReference type="Gene3D" id="3.40.50.2300">
    <property type="match status" value="1"/>
</dbReference>
<evidence type="ECO:0000313" key="6">
    <source>
        <dbReference type="Proteomes" id="UP001209713"/>
    </source>
</evidence>
<dbReference type="SUPFAM" id="SSF141868">
    <property type="entry name" value="EAL domain-like"/>
    <property type="match status" value="1"/>
</dbReference>
<evidence type="ECO:0000259" key="3">
    <source>
        <dbReference type="PROSITE" id="PS50883"/>
    </source>
</evidence>
<dbReference type="PROSITE" id="PS50110">
    <property type="entry name" value="RESPONSE_REGULATORY"/>
    <property type="match status" value="1"/>
</dbReference>
<feature type="domain" description="EAL" evidence="3">
    <location>
        <begin position="319"/>
        <end position="571"/>
    </location>
</feature>
<dbReference type="NCBIfam" id="TIGR00254">
    <property type="entry name" value="GGDEF"/>
    <property type="match status" value="1"/>
</dbReference>
<dbReference type="Gene3D" id="3.30.70.270">
    <property type="match status" value="1"/>
</dbReference>
<dbReference type="InterPro" id="IPR001789">
    <property type="entry name" value="Sig_transdc_resp-reg_receiver"/>
</dbReference>
<dbReference type="CDD" id="cd00156">
    <property type="entry name" value="REC"/>
    <property type="match status" value="1"/>
</dbReference>
<dbReference type="Pfam" id="PF00990">
    <property type="entry name" value="GGDEF"/>
    <property type="match status" value="1"/>
</dbReference>
<dbReference type="SMART" id="SM00052">
    <property type="entry name" value="EAL"/>
    <property type="match status" value="1"/>
</dbReference>
<name>A0ABT2YRL4_9GAMM</name>
<dbReference type="EMBL" id="JAOVZB010000002">
    <property type="protein sequence ID" value="MCV2402532.1"/>
    <property type="molecule type" value="Genomic_DNA"/>
</dbReference>